<organism evidence="2 3">
    <name type="scientific">Pontixanthobacter aquaemixtae</name>
    <dbReference type="NCBI Taxonomy" id="1958940"/>
    <lineage>
        <taxon>Bacteria</taxon>
        <taxon>Pseudomonadati</taxon>
        <taxon>Pseudomonadota</taxon>
        <taxon>Alphaproteobacteria</taxon>
        <taxon>Sphingomonadales</taxon>
        <taxon>Erythrobacteraceae</taxon>
        <taxon>Pontixanthobacter</taxon>
    </lineage>
</organism>
<feature type="chain" id="PRO_5032536695" evidence="1">
    <location>
        <begin position="25"/>
        <end position="140"/>
    </location>
</feature>
<protein>
    <submittedName>
        <fullName evidence="2">Uncharacterized protein</fullName>
    </submittedName>
</protein>
<dbReference type="AlphaFoldDB" id="A0A845A1Z3"/>
<feature type="signal peptide" evidence="1">
    <location>
        <begin position="1"/>
        <end position="24"/>
    </location>
</feature>
<dbReference type="OrthoDB" id="5956991at2"/>
<dbReference type="Proteomes" id="UP000442714">
    <property type="component" value="Unassembled WGS sequence"/>
</dbReference>
<keyword evidence="3" id="KW-1185">Reference proteome</keyword>
<gene>
    <name evidence="2" type="ORF">GRI41_12550</name>
</gene>
<reference evidence="2 3" key="1">
    <citation type="submission" date="2019-12" db="EMBL/GenBank/DDBJ databases">
        <title>Genomic-based taxomic classification of the family Erythrobacteraceae.</title>
        <authorList>
            <person name="Xu L."/>
        </authorList>
    </citation>
    <scope>NUCLEOTIDE SEQUENCE [LARGE SCALE GENOMIC DNA]</scope>
    <source>
        <strain evidence="2 3">KCTC 52763</strain>
    </source>
</reference>
<evidence type="ECO:0000256" key="1">
    <source>
        <dbReference type="SAM" id="SignalP"/>
    </source>
</evidence>
<name>A0A845A1Z3_9SPHN</name>
<comment type="caution">
    <text evidence="2">The sequence shown here is derived from an EMBL/GenBank/DDBJ whole genome shotgun (WGS) entry which is preliminary data.</text>
</comment>
<accession>A0A845A1Z3</accession>
<dbReference type="RefSeq" id="WP_160605337.1">
    <property type="nucleotide sequence ID" value="NZ_WTYX01000002.1"/>
</dbReference>
<proteinExistence type="predicted"/>
<sequence>MTRSVTAISALAALATLFAMPAAAEDSEQAPLPKGEAELAELLDGYQAGEPVKCLRSSQRDRLRVIDDTALVFRDRQTIYVNRTNSPRFLDTFDVPVFKLFGNNLCRHDQIEMYSRDGRFTGPIVTLSDFVPYTKVDTAD</sequence>
<evidence type="ECO:0000313" key="3">
    <source>
        <dbReference type="Proteomes" id="UP000442714"/>
    </source>
</evidence>
<evidence type="ECO:0000313" key="2">
    <source>
        <dbReference type="EMBL" id="MXO91659.1"/>
    </source>
</evidence>
<keyword evidence="1" id="KW-0732">Signal</keyword>
<dbReference type="EMBL" id="WTYX01000002">
    <property type="protein sequence ID" value="MXO91659.1"/>
    <property type="molecule type" value="Genomic_DNA"/>
</dbReference>